<proteinExistence type="predicted"/>
<dbReference type="Proteomes" id="UP000199437">
    <property type="component" value="Unassembled WGS sequence"/>
</dbReference>
<evidence type="ECO:0000313" key="2">
    <source>
        <dbReference type="Proteomes" id="UP000199437"/>
    </source>
</evidence>
<dbReference type="AlphaFoldDB" id="A0A1I0NKS9"/>
<dbReference type="STRING" id="1267423.SAMN05216290_1286"/>
<organism evidence="1 2">
    <name type="scientific">Roseivirga pacifica</name>
    <dbReference type="NCBI Taxonomy" id="1267423"/>
    <lineage>
        <taxon>Bacteria</taxon>
        <taxon>Pseudomonadati</taxon>
        <taxon>Bacteroidota</taxon>
        <taxon>Cytophagia</taxon>
        <taxon>Cytophagales</taxon>
        <taxon>Roseivirgaceae</taxon>
        <taxon>Roseivirga</taxon>
    </lineage>
</organism>
<name>A0A1I0NKS9_9BACT</name>
<dbReference type="EMBL" id="FOIR01000001">
    <property type="protein sequence ID" value="SEW02079.1"/>
    <property type="molecule type" value="Genomic_DNA"/>
</dbReference>
<keyword evidence="2" id="KW-1185">Reference proteome</keyword>
<reference evidence="2" key="1">
    <citation type="submission" date="2016-10" db="EMBL/GenBank/DDBJ databases">
        <authorList>
            <person name="Varghese N."/>
            <person name="Submissions S."/>
        </authorList>
    </citation>
    <scope>NUCLEOTIDE SEQUENCE [LARGE SCALE GENOMIC DNA]</scope>
    <source>
        <strain evidence="2">CGMCC 1.12402</strain>
    </source>
</reference>
<gene>
    <name evidence="1" type="ORF">SAMN05216290_1286</name>
</gene>
<accession>A0A1I0NKS9</accession>
<protein>
    <submittedName>
        <fullName evidence="1">Uncharacterized protein</fullName>
    </submittedName>
</protein>
<evidence type="ECO:0000313" key="1">
    <source>
        <dbReference type="EMBL" id="SEW02079.1"/>
    </source>
</evidence>
<sequence>MAFVGLAKPIKLCMKKKKIIKVTMYSLGALLALFIVLVVHIIAVTKPSDNTHVNWQLSRIDFEQSLSDTESKEVLKAIKSIDGIKNTYVNSSQGTLVYSYQAGSMSNADVYDQFTKLVAIPAKPYVAPSIDEASGCPVLDESSLTYRFTTFVHNTFK</sequence>